<evidence type="ECO:0000256" key="2">
    <source>
        <dbReference type="ARBA" id="ARBA00022963"/>
    </source>
</evidence>
<proteinExistence type="predicted"/>
<evidence type="ECO:0000313" key="6">
    <source>
        <dbReference type="Proteomes" id="UP000319004"/>
    </source>
</evidence>
<dbReference type="Gene3D" id="3.40.50.1820">
    <property type="entry name" value="alpha/beta hydrolase"/>
    <property type="match status" value="1"/>
</dbReference>
<protein>
    <submittedName>
        <fullName evidence="5">Alpha/beta hydrolase family protein</fullName>
    </submittedName>
</protein>
<evidence type="ECO:0000313" key="5">
    <source>
        <dbReference type="EMBL" id="QDV40821.1"/>
    </source>
</evidence>
<dbReference type="AlphaFoldDB" id="A0A518HIY9"/>
<keyword evidence="4" id="KW-1133">Transmembrane helix</keyword>
<reference evidence="5 6" key="1">
    <citation type="submission" date="2019-03" db="EMBL/GenBank/DDBJ databases">
        <title>Deep-cultivation of Planctomycetes and their phenomic and genomic characterization uncovers novel biology.</title>
        <authorList>
            <person name="Wiegand S."/>
            <person name="Jogler M."/>
            <person name="Boedeker C."/>
            <person name="Pinto D."/>
            <person name="Vollmers J."/>
            <person name="Rivas-Marin E."/>
            <person name="Kohn T."/>
            <person name="Peeters S.H."/>
            <person name="Heuer A."/>
            <person name="Rast P."/>
            <person name="Oberbeckmann S."/>
            <person name="Bunk B."/>
            <person name="Jeske O."/>
            <person name="Meyerdierks A."/>
            <person name="Storesund J.E."/>
            <person name="Kallscheuer N."/>
            <person name="Luecker S."/>
            <person name="Lage O.M."/>
            <person name="Pohl T."/>
            <person name="Merkel B.J."/>
            <person name="Hornburger P."/>
            <person name="Mueller R.-W."/>
            <person name="Bruemmer F."/>
            <person name="Labrenz M."/>
            <person name="Spormann A.M."/>
            <person name="Op den Camp H."/>
            <person name="Overmann J."/>
            <person name="Amann R."/>
            <person name="Jetten M.S.M."/>
            <person name="Mascher T."/>
            <person name="Medema M.H."/>
            <person name="Devos D.P."/>
            <person name="Kaster A.-K."/>
            <person name="Ovreas L."/>
            <person name="Rohde M."/>
            <person name="Galperin M.Y."/>
            <person name="Jogler C."/>
        </authorList>
    </citation>
    <scope>NUCLEOTIDE SEQUENCE [LARGE SCALE GENOMIC DNA]</scope>
    <source>
        <strain evidence="5 6">Enr13</strain>
    </source>
</reference>
<dbReference type="RefSeq" id="WP_315857000.1">
    <property type="nucleotide sequence ID" value="NZ_CP037423.1"/>
</dbReference>
<gene>
    <name evidence="5" type="ORF">Enr13x_06570</name>
</gene>
<accession>A0A518HIY9</accession>
<sequence>MPLVQTQHSIGPQSRRVIAAHLIMTGLLSCLVIPSGLMAQSPSLIKPIDFEPRDPKRDREVPVRVYLPAGATARPVVLFSHGLGGSREGNPYLGQHWAGAGFVAVFIQHAGSDRDVMKNVPLRERFNALKNAASYKSARDRLEDVSFVIDQLEQWNQRDDHPLFGKLDLEHIGMSGHSFGAVTTLGVAGQQSFFGRRIEEPRIDAFLAMSPQPGKGPPPEKAFAPLKRPLLCMTGTQDDSPIDPTFTPESRQLVYKALPEGDKYHLVFQDGNHYTFSDARGLRRRDRNPKHHPAIQKISVKFWQAYLLDDADAKGWLQSDAAHTDGTLDPPDVWQWK</sequence>
<dbReference type="EMBL" id="CP037423">
    <property type="protein sequence ID" value="QDV40821.1"/>
    <property type="molecule type" value="Genomic_DNA"/>
</dbReference>
<keyword evidence="6" id="KW-1185">Reference proteome</keyword>
<keyword evidence="2" id="KW-0442">Lipid degradation</keyword>
<name>A0A518HIY9_9BACT</name>
<dbReference type="Pfam" id="PF03403">
    <property type="entry name" value="PAF-AH_p_II"/>
    <property type="match status" value="1"/>
</dbReference>
<dbReference type="PANTHER" id="PTHR10272">
    <property type="entry name" value="PLATELET-ACTIVATING FACTOR ACETYLHYDROLASE"/>
    <property type="match status" value="1"/>
</dbReference>
<feature type="transmembrane region" description="Helical" evidence="4">
    <location>
        <begin position="17"/>
        <end position="37"/>
    </location>
</feature>
<dbReference type="KEGG" id="snep:Enr13x_06570"/>
<dbReference type="InterPro" id="IPR029058">
    <property type="entry name" value="AB_hydrolase_fold"/>
</dbReference>
<evidence type="ECO:0000256" key="1">
    <source>
        <dbReference type="ARBA" id="ARBA00022801"/>
    </source>
</evidence>
<dbReference type="SUPFAM" id="SSF53474">
    <property type="entry name" value="alpha/beta-Hydrolases"/>
    <property type="match status" value="1"/>
</dbReference>
<keyword evidence="3" id="KW-0443">Lipid metabolism</keyword>
<organism evidence="5 6">
    <name type="scientific">Stieleria neptunia</name>
    <dbReference type="NCBI Taxonomy" id="2527979"/>
    <lineage>
        <taxon>Bacteria</taxon>
        <taxon>Pseudomonadati</taxon>
        <taxon>Planctomycetota</taxon>
        <taxon>Planctomycetia</taxon>
        <taxon>Pirellulales</taxon>
        <taxon>Pirellulaceae</taxon>
        <taxon>Stieleria</taxon>
    </lineage>
</organism>
<dbReference type="PANTHER" id="PTHR10272:SF0">
    <property type="entry name" value="PLATELET-ACTIVATING FACTOR ACETYLHYDROLASE"/>
    <property type="match status" value="1"/>
</dbReference>
<evidence type="ECO:0000256" key="3">
    <source>
        <dbReference type="ARBA" id="ARBA00023098"/>
    </source>
</evidence>
<keyword evidence="1 5" id="KW-0378">Hydrolase</keyword>
<dbReference type="Proteomes" id="UP000319004">
    <property type="component" value="Chromosome"/>
</dbReference>
<dbReference type="GO" id="GO:0003847">
    <property type="term" value="F:1-alkyl-2-acetylglycerophosphocholine esterase activity"/>
    <property type="evidence" value="ECO:0007669"/>
    <property type="project" value="TreeGrafter"/>
</dbReference>
<evidence type="ECO:0000256" key="4">
    <source>
        <dbReference type="SAM" id="Phobius"/>
    </source>
</evidence>
<keyword evidence="4" id="KW-0812">Transmembrane</keyword>
<dbReference type="GO" id="GO:0016042">
    <property type="term" value="P:lipid catabolic process"/>
    <property type="evidence" value="ECO:0007669"/>
    <property type="project" value="UniProtKB-KW"/>
</dbReference>
<keyword evidence="4" id="KW-0472">Membrane</keyword>